<evidence type="ECO:0000313" key="3">
    <source>
        <dbReference type="EMBL" id="MBB4859385.1"/>
    </source>
</evidence>
<dbReference type="RefSeq" id="WP_184246174.1">
    <property type="nucleotide sequence ID" value="NZ_JACHLR010000011.1"/>
</dbReference>
<evidence type="ECO:0000256" key="2">
    <source>
        <dbReference type="PIRSR" id="PIRSR604385-3"/>
    </source>
</evidence>
<keyword evidence="4" id="KW-1185">Reference proteome</keyword>
<evidence type="ECO:0000313" key="4">
    <source>
        <dbReference type="Proteomes" id="UP000555448"/>
    </source>
</evidence>
<protein>
    <submittedName>
        <fullName evidence="3">Nudix-type nucleoside diphosphatase (YffH/AdpP family)</fullName>
    </submittedName>
</protein>
<dbReference type="GO" id="GO:0016818">
    <property type="term" value="F:hydrolase activity, acting on acid anhydrides, in phosphorus-containing anhydrides"/>
    <property type="evidence" value="ECO:0007669"/>
    <property type="project" value="InterPro"/>
</dbReference>
<comment type="caution">
    <text evidence="3">The sequence shown here is derived from an EMBL/GenBank/DDBJ whole genome shotgun (WGS) entry which is preliminary data.</text>
</comment>
<keyword evidence="1" id="KW-0479">Metal-binding</keyword>
<dbReference type="GO" id="GO:0046872">
    <property type="term" value="F:metal ion binding"/>
    <property type="evidence" value="ECO:0007669"/>
    <property type="project" value="UniProtKB-KW"/>
</dbReference>
<name>A0A7W7NXN6_9SPHN</name>
<feature type="short sequence motif" description="Nudix box" evidence="2">
    <location>
        <begin position="83"/>
        <end position="104"/>
    </location>
</feature>
<dbReference type="NCBIfam" id="TIGR00052">
    <property type="entry name" value="nudix-type nucleoside diphosphatase, YffH/AdpP family"/>
    <property type="match status" value="1"/>
</dbReference>
<accession>A0A7W7NXN6</accession>
<keyword evidence="1" id="KW-0460">Magnesium</keyword>
<gene>
    <name evidence="3" type="ORF">HNO88_002714</name>
</gene>
<dbReference type="InterPro" id="IPR015797">
    <property type="entry name" value="NUDIX_hydrolase-like_dom_sf"/>
</dbReference>
<dbReference type="SUPFAM" id="SSF55811">
    <property type="entry name" value="Nudix"/>
    <property type="match status" value="1"/>
</dbReference>
<reference evidence="3 4" key="1">
    <citation type="submission" date="2020-08" db="EMBL/GenBank/DDBJ databases">
        <title>Functional genomics of gut bacteria from endangered species of beetles.</title>
        <authorList>
            <person name="Carlos-Shanley C."/>
        </authorList>
    </citation>
    <scope>NUCLEOTIDE SEQUENCE [LARGE SCALE GENOMIC DNA]</scope>
    <source>
        <strain evidence="3 4">S00245</strain>
    </source>
</reference>
<evidence type="ECO:0000256" key="1">
    <source>
        <dbReference type="PIRSR" id="PIRSR604385-2"/>
    </source>
</evidence>
<comment type="cofactor">
    <cofactor evidence="1">
        <name>Mg(2+)</name>
        <dbReference type="ChEBI" id="CHEBI:18420"/>
    </cofactor>
</comment>
<dbReference type="AlphaFoldDB" id="A0A7W7NXN6"/>
<sequence>MNSTGSTAKIVSREVVFQGWYTFFRLLVEMPDGQVVDRELLHRGMACAVLPYDPVRRVAMLITQPRPGALHLGVPSPYEVIAGSLDGASPAERIVEEAMEEGGLRLGRVEPITNMWSMIPVSTERVQLYLAEYGAADRVAAGGGNANEHENIVVHELGLDELRDLTMSGELSDAKTLILAQALMLRHPELWRA</sequence>
<organism evidence="3 4">
    <name type="scientific">Novosphingobium chloroacetimidivorans</name>
    <dbReference type="NCBI Taxonomy" id="1428314"/>
    <lineage>
        <taxon>Bacteria</taxon>
        <taxon>Pseudomonadati</taxon>
        <taxon>Pseudomonadota</taxon>
        <taxon>Alphaproteobacteria</taxon>
        <taxon>Sphingomonadales</taxon>
        <taxon>Sphingomonadaceae</taxon>
        <taxon>Novosphingobium</taxon>
    </lineage>
</organism>
<proteinExistence type="predicted"/>
<dbReference type="Gene3D" id="3.90.79.10">
    <property type="entry name" value="Nucleoside Triphosphate Pyrophosphohydrolase"/>
    <property type="match status" value="1"/>
</dbReference>
<feature type="binding site" evidence="1">
    <location>
        <position position="97"/>
    </location>
    <ligand>
        <name>Mg(2+)</name>
        <dbReference type="ChEBI" id="CHEBI:18420"/>
        <label>1</label>
    </ligand>
</feature>
<dbReference type="Proteomes" id="UP000555448">
    <property type="component" value="Unassembled WGS sequence"/>
</dbReference>
<dbReference type="EMBL" id="JACHLR010000011">
    <property type="protein sequence ID" value="MBB4859385.1"/>
    <property type="molecule type" value="Genomic_DNA"/>
</dbReference>
<feature type="binding site" evidence="1">
    <location>
        <position position="101"/>
    </location>
    <ligand>
        <name>Mg(2+)</name>
        <dbReference type="ChEBI" id="CHEBI:18420"/>
        <label>1</label>
    </ligand>
</feature>
<dbReference type="InterPro" id="IPR004385">
    <property type="entry name" value="NDP_pyrophosphatase"/>
</dbReference>
<feature type="binding site" evidence="1">
    <location>
        <position position="150"/>
    </location>
    <ligand>
        <name>Mg(2+)</name>
        <dbReference type="ChEBI" id="CHEBI:18420"/>
        <label>1</label>
    </ligand>
</feature>
<feature type="binding site" evidence="1">
    <location>
        <position position="82"/>
    </location>
    <ligand>
        <name>Mg(2+)</name>
        <dbReference type="ChEBI" id="CHEBI:18420"/>
        <label>1</label>
    </ligand>
</feature>